<evidence type="ECO:0000256" key="3">
    <source>
        <dbReference type="ARBA" id="ARBA00022679"/>
    </source>
</evidence>
<organism evidence="10 11">
    <name type="scientific">Giardia intestinalis</name>
    <name type="common">Giardia lamblia</name>
    <dbReference type="NCBI Taxonomy" id="5741"/>
    <lineage>
        <taxon>Eukaryota</taxon>
        <taxon>Metamonada</taxon>
        <taxon>Diplomonadida</taxon>
        <taxon>Hexamitidae</taxon>
        <taxon>Giardiinae</taxon>
        <taxon>Giardia</taxon>
    </lineage>
</organism>
<dbReference type="VEuPathDB" id="GiardiaDB:QR46_3684"/>
<comment type="catalytic activity">
    <reaction evidence="8">
        <text>L-seryl-[protein] + ATP = O-phospho-L-seryl-[protein] + ADP + H(+)</text>
        <dbReference type="Rhea" id="RHEA:17989"/>
        <dbReference type="Rhea" id="RHEA-COMP:9863"/>
        <dbReference type="Rhea" id="RHEA-COMP:11604"/>
        <dbReference type="ChEBI" id="CHEBI:15378"/>
        <dbReference type="ChEBI" id="CHEBI:29999"/>
        <dbReference type="ChEBI" id="CHEBI:30616"/>
        <dbReference type="ChEBI" id="CHEBI:83421"/>
        <dbReference type="ChEBI" id="CHEBI:456216"/>
        <dbReference type="EC" id="2.7.11.1"/>
    </reaction>
</comment>
<evidence type="ECO:0000256" key="6">
    <source>
        <dbReference type="ARBA" id="ARBA00022840"/>
    </source>
</evidence>
<keyword evidence="3" id="KW-0808">Transferase</keyword>
<proteinExistence type="predicted"/>
<dbReference type="EC" id="2.7.11.1" evidence="1"/>
<keyword evidence="6" id="KW-0067">ATP-binding</keyword>
<dbReference type="GO" id="GO:0004674">
    <property type="term" value="F:protein serine/threonine kinase activity"/>
    <property type="evidence" value="ECO:0007669"/>
    <property type="project" value="UniProtKB-KW"/>
</dbReference>
<dbReference type="InterPro" id="IPR011009">
    <property type="entry name" value="Kinase-like_dom_sf"/>
</dbReference>
<evidence type="ECO:0000256" key="2">
    <source>
        <dbReference type="ARBA" id="ARBA00022527"/>
    </source>
</evidence>
<dbReference type="InterPro" id="IPR050660">
    <property type="entry name" value="NEK_Ser/Thr_kinase"/>
</dbReference>
<evidence type="ECO:0000256" key="8">
    <source>
        <dbReference type="ARBA" id="ARBA00048679"/>
    </source>
</evidence>
<dbReference type="SUPFAM" id="SSF56112">
    <property type="entry name" value="Protein kinase-like (PK-like)"/>
    <property type="match status" value="1"/>
</dbReference>
<keyword evidence="2 10" id="KW-0723">Serine/threonine-protein kinase</keyword>
<evidence type="ECO:0000256" key="1">
    <source>
        <dbReference type="ARBA" id="ARBA00012513"/>
    </source>
</evidence>
<evidence type="ECO:0000313" key="10">
    <source>
        <dbReference type="EMBL" id="ESU34878.1"/>
    </source>
</evidence>
<reference evidence="10 11" key="2">
    <citation type="journal article" date="2013" name="Genome Biol. Evol.">
        <title>Genome sequencing of Giardia lamblia genotypes A2 and B isolates (DH and GS) and comparative analysis with the genomes of genotypes A1 and E (WB and Pig).</title>
        <authorList>
            <person name="Adam R.D."/>
            <person name="Dahlstrom E.W."/>
            <person name="Martens C.A."/>
            <person name="Bruno D.P."/>
            <person name="Barbian K.D."/>
            <person name="Ricklefs S.M."/>
            <person name="Hernandez M.M."/>
            <person name="Narla N.P."/>
            <person name="Patel R.B."/>
            <person name="Porcella S.F."/>
            <person name="Nash T.E."/>
        </authorList>
    </citation>
    <scope>NUCLEOTIDE SEQUENCE [LARGE SCALE GENOMIC DNA]</scope>
    <source>
        <strain evidence="10 11">DH</strain>
    </source>
</reference>
<dbReference type="GO" id="GO:0005524">
    <property type="term" value="F:ATP binding"/>
    <property type="evidence" value="ECO:0007669"/>
    <property type="project" value="UniProtKB-KW"/>
</dbReference>
<dbReference type="VEuPathDB" id="GiardiaDB:GL50803_0016251"/>
<feature type="non-terminal residue" evidence="10">
    <location>
        <position position="1"/>
    </location>
</feature>
<accession>V6T7K3</accession>
<keyword evidence="5 10" id="KW-0418">Kinase</keyword>
<protein>
    <recommendedName>
        <fullName evidence="1">non-specific serine/threonine protein kinase</fullName>
        <ecNumber evidence="1">2.7.11.1</ecNumber>
    </recommendedName>
</protein>
<comment type="caution">
    <text evidence="10">The sequence shown here is derived from an EMBL/GenBank/DDBJ whole genome shotgun (WGS) entry which is preliminary data.</text>
</comment>
<dbReference type="AlphaFoldDB" id="V6T7K3"/>
<dbReference type="PROSITE" id="PS50011">
    <property type="entry name" value="PROTEIN_KINASE_DOM"/>
    <property type="match status" value="1"/>
</dbReference>
<name>V6T7K3_GIAIN</name>
<dbReference type="Proteomes" id="UP000018320">
    <property type="component" value="Unassembled WGS sequence"/>
</dbReference>
<comment type="catalytic activity">
    <reaction evidence="7">
        <text>L-threonyl-[protein] + ATP = O-phospho-L-threonyl-[protein] + ADP + H(+)</text>
        <dbReference type="Rhea" id="RHEA:46608"/>
        <dbReference type="Rhea" id="RHEA-COMP:11060"/>
        <dbReference type="Rhea" id="RHEA-COMP:11605"/>
        <dbReference type="ChEBI" id="CHEBI:15378"/>
        <dbReference type="ChEBI" id="CHEBI:30013"/>
        <dbReference type="ChEBI" id="CHEBI:30616"/>
        <dbReference type="ChEBI" id="CHEBI:61977"/>
        <dbReference type="ChEBI" id="CHEBI:456216"/>
        <dbReference type="EC" id="2.7.11.1"/>
    </reaction>
</comment>
<sequence>VNGCLEIISVIKMANQILAGALQLEQVLATGEHSVIYQCADLRTGSTYACKKICYSRFDQLKEDALNHELAVAHRANHGNVVAYLDVIHDKPCQTYYIIMPFYRFYDLGTQICKKIEEGGRFEEACVWLILVQCLLALDYLDTELSDVDADARPTNKLVFGNIRPTSIYVDLQGNTYINTFRLSKYPSLLNGTAAPKLAPYWAPEQLMNYSHSSKIEIWSLGCIVYEMCLLHSLFRGTCEDVLEQIQKLRRPVKLPNYSAQLEEVVNSLLEPSPDKRLSAAELLKHPTILEYKRFYDEQIVSRKLALGHQLPRMGLCKICGGNGLDCCEIVRLAVANSKRLSYIDEHGNLVYVDTLAEQKAGIARVANQRTMDRIYSVINPDSQKANYFNIQPVTKDMIRAKQQASYAWKSAQDEGRTKGKNAHSIVMNSIKDGYKYNEQRNYFPKERYRDPNTYPLTNLVPVTLIQSAEHKQGTRSQLASRQRNELDQWSYEGLDTINFKTQYSEQPSWAYSSNTDMKDVPSIVSNVEERAVRQDNNDAPSYKVGHSSGFSSTIGNSSFIDELLFQVRSVSPPKPVCKDFVPLVYANSSTPPPSYQSMNSVPVTKVTTEYELFQPSIHTLLNPSMNHASPADTSVQSVAPVNISGPSAHRDGPQALQASGLEPKSSLLVSSAVPSKASTIYKKEPLSTPVTSVYKDSALYVSSVNPASEYMPEQKQK</sequence>
<evidence type="ECO:0000313" key="11">
    <source>
        <dbReference type="Proteomes" id="UP000018320"/>
    </source>
</evidence>
<dbReference type="Gene3D" id="3.30.200.20">
    <property type="entry name" value="Phosphorylase Kinase, domain 1"/>
    <property type="match status" value="1"/>
</dbReference>
<dbReference type="VEuPathDB" id="GiardiaDB:GL50581_1636"/>
<gene>
    <name evidence="10" type="ORF">DHA2_153814</name>
</gene>
<evidence type="ECO:0000256" key="7">
    <source>
        <dbReference type="ARBA" id="ARBA00047899"/>
    </source>
</evidence>
<evidence type="ECO:0000256" key="5">
    <source>
        <dbReference type="ARBA" id="ARBA00022777"/>
    </source>
</evidence>
<evidence type="ECO:0000259" key="9">
    <source>
        <dbReference type="PROSITE" id="PS50011"/>
    </source>
</evidence>
<dbReference type="EMBL" id="AHGT01000123">
    <property type="protein sequence ID" value="ESU34878.1"/>
    <property type="molecule type" value="Genomic_DNA"/>
</dbReference>
<feature type="domain" description="Protein kinase" evidence="9">
    <location>
        <begin position="22"/>
        <end position="289"/>
    </location>
</feature>
<dbReference type="VEuPathDB" id="GiardiaDB:DHA2_153814"/>
<dbReference type="Gene3D" id="1.10.510.10">
    <property type="entry name" value="Transferase(Phosphotransferase) domain 1"/>
    <property type="match status" value="1"/>
</dbReference>
<reference evidence="11" key="1">
    <citation type="submission" date="2012-02" db="EMBL/GenBank/DDBJ databases">
        <title>Genome sequencing of Giardia lamblia Genotypes A2 and B isolates (DH and GS) and comparative analysis with the genomes of Genotypes A1 and E (WB and Pig).</title>
        <authorList>
            <person name="Adam R."/>
            <person name="Dahlstrom E."/>
            <person name="Martens C."/>
            <person name="Bruno D."/>
            <person name="Barbian K."/>
            <person name="Porcella S.F."/>
            <person name="Nash T."/>
        </authorList>
    </citation>
    <scope>NUCLEOTIDE SEQUENCE</scope>
    <source>
        <strain evidence="11">DH</strain>
    </source>
</reference>
<dbReference type="InterPro" id="IPR000719">
    <property type="entry name" value="Prot_kinase_dom"/>
</dbReference>
<dbReference type="Pfam" id="PF00069">
    <property type="entry name" value="Pkinase"/>
    <property type="match status" value="1"/>
</dbReference>
<dbReference type="PANTHER" id="PTHR43671">
    <property type="entry name" value="SERINE/THREONINE-PROTEIN KINASE NEK"/>
    <property type="match status" value="1"/>
</dbReference>
<dbReference type="PANTHER" id="PTHR43671:SF98">
    <property type="entry name" value="SERINE_THREONINE-PROTEIN KINASE NEK11"/>
    <property type="match status" value="1"/>
</dbReference>
<evidence type="ECO:0000256" key="4">
    <source>
        <dbReference type="ARBA" id="ARBA00022741"/>
    </source>
</evidence>
<keyword evidence="4" id="KW-0547">Nucleotide-binding</keyword>